<evidence type="ECO:0000256" key="1">
    <source>
        <dbReference type="SAM" id="MobiDB-lite"/>
    </source>
</evidence>
<proteinExistence type="predicted"/>
<comment type="caution">
    <text evidence="2">The sequence shown here is derived from an EMBL/GenBank/DDBJ whole genome shotgun (WGS) entry which is preliminary data.</text>
</comment>
<dbReference type="EMBL" id="JBHSED010000007">
    <property type="protein sequence ID" value="MFC4303048.1"/>
    <property type="molecule type" value="Genomic_DNA"/>
</dbReference>
<reference evidence="3" key="1">
    <citation type="journal article" date="2019" name="Int. J. Syst. Evol. Microbiol.">
        <title>The Global Catalogue of Microorganisms (GCM) 10K type strain sequencing project: providing services to taxonomists for standard genome sequencing and annotation.</title>
        <authorList>
            <consortium name="The Broad Institute Genomics Platform"/>
            <consortium name="The Broad Institute Genome Sequencing Center for Infectious Disease"/>
            <person name="Wu L."/>
            <person name="Ma J."/>
        </authorList>
    </citation>
    <scope>NUCLEOTIDE SEQUENCE [LARGE SCALE GENOMIC DNA]</scope>
    <source>
        <strain evidence="3">CGMCC 4.1641</strain>
    </source>
</reference>
<evidence type="ECO:0000313" key="2">
    <source>
        <dbReference type="EMBL" id="MFC4303048.1"/>
    </source>
</evidence>
<evidence type="ECO:0000313" key="3">
    <source>
        <dbReference type="Proteomes" id="UP001595755"/>
    </source>
</evidence>
<feature type="compositionally biased region" description="Basic and acidic residues" evidence="1">
    <location>
        <begin position="1"/>
        <end position="31"/>
    </location>
</feature>
<name>A0ABV8S861_9BACL</name>
<dbReference type="Proteomes" id="UP001595755">
    <property type="component" value="Unassembled WGS sequence"/>
</dbReference>
<accession>A0ABV8S861</accession>
<organism evidence="2 3">
    <name type="scientific">Cohnella boryungensis</name>
    <dbReference type="NCBI Taxonomy" id="768479"/>
    <lineage>
        <taxon>Bacteria</taxon>
        <taxon>Bacillati</taxon>
        <taxon>Bacillota</taxon>
        <taxon>Bacilli</taxon>
        <taxon>Bacillales</taxon>
        <taxon>Paenibacillaceae</taxon>
        <taxon>Cohnella</taxon>
    </lineage>
</organism>
<keyword evidence="3" id="KW-1185">Reference proteome</keyword>
<gene>
    <name evidence="2" type="ORF">ACFO1S_06260</name>
</gene>
<dbReference type="RefSeq" id="WP_204605423.1">
    <property type="nucleotide sequence ID" value="NZ_JBHSED010000007.1"/>
</dbReference>
<feature type="region of interest" description="Disordered" evidence="1">
    <location>
        <begin position="1"/>
        <end position="35"/>
    </location>
</feature>
<sequence>MLDHEEAEELLARKLTEEPGEAGKEEAEARAAKQLPPRWEIRIQASHDPVVEETKAYRTMAREVDDRYKSVPAETAAEQPTESKEGRSL</sequence>
<feature type="region of interest" description="Disordered" evidence="1">
    <location>
        <begin position="68"/>
        <end position="89"/>
    </location>
</feature>
<protein>
    <submittedName>
        <fullName evidence="2">Uncharacterized protein</fullName>
    </submittedName>
</protein>